<reference evidence="2 3" key="1">
    <citation type="submission" date="2021-06" db="EMBL/GenBank/DDBJ databases">
        <title>Caerostris darwini draft genome.</title>
        <authorList>
            <person name="Kono N."/>
            <person name="Arakawa K."/>
        </authorList>
    </citation>
    <scope>NUCLEOTIDE SEQUENCE [LARGE SCALE GENOMIC DNA]</scope>
</reference>
<sequence length="173" mass="19223">MSVDHGVSGHEEASIHARAGPFDCPLFQKESTTTCLRQCKNRAEAPSGQRRENSSSAELQKRRRSSIDISERSPTSVIQMDVEQDLTDSRSGGNKRSPSFKLLPSAQVNGMRREKVFLFFSIPFFPPGGFGAVDSNAEIRLRSRLLLPLLSEFSSSRSCKLRESKTRCAFPQG</sequence>
<gene>
    <name evidence="2" type="ORF">CDAR_395151</name>
</gene>
<evidence type="ECO:0000313" key="2">
    <source>
        <dbReference type="EMBL" id="GIY06611.1"/>
    </source>
</evidence>
<name>A0AAV4QEV6_9ARAC</name>
<evidence type="ECO:0000256" key="1">
    <source>
        <dbReference type="SAM" id="MobiDB-lite"/>
    </source>
</evidence>
<evidence type="ECO:0000313" key="3">
    <source>
        <dbReference type="Proteomes" id="UP001054837"/>
    </source>
</evidence>
<protein>
    <submittedName>
        <fullName evidence="2">Uncharacterized protein</fullName>
    </submittedName>
</protein>
<feature type="region of interest" description="Disordered" evidence="1">
    <location>
        <begin position="41"/>
        <end position="98"/>
    </location>
</feature>
<proteinExistence type="predicted"/>
<accession>A0AAV4QEV6</accession>
<keyword evidence="3" id="KW-1185">Reference proteome</keyword>
<dbReference type="Proteomes" id="UP001054837">
    <property type="component" value="Unassembled WGS sequence"/>
</dbReference>
<dbReference type="EMBL" id="BPLQ01004236">
    <property type="protein sequence ID" value="GIY06611.1"/>
    <property type="molecule type" value="Genomic_DNA"/>
</dbReference>
<dbReference type="AlphaFoldDB" id="A0AAV4QEV6"/>
<comment type="caution">
    <text evidence="2">The sequence shown here is derived from an EMBL/GenBank/DDBJ whole genome shotgun (WGS) entry which is preliminary data.</text>
</comment>
<organism evidence="2 3">
    <name type="scientific">Caerostris darwini</name>
    <dbReference type="NCBI Taxonomy" id="1538125"/>
    <lineage>
        <taxon>Eukaryota</taxon>
        <taxon>Metazoa</taxon>
        <taxon>Ecdysozoa</taxon>
        <taxon>Arthropoda</taxon>
        <taxon>Chelicerata</taxon>
        <taxon>Arachnida</taxon>
        <taxon>Araneae</taxon>
        <taxon>Araneomorphae</taxon>
        <taxon>Entelegynae</taxon>
        <taxon>Araneoidea</taxon>
        <taxon>Araneidae</taxon>
        <taxon>Caerostris</taxon>
    </lineage>
</organism>